<proteinExistence type="predicted"/>
<evidence type="ECO:0008006" key="4">
    <source>
        <dbReference type="Google" id="ProtNLM"/>
    </source>
</evidence>
<evidence type="ECO:0000256" key="1">
    <source>
        <dbReference type="SAM" id="Phobius"/>
    </source>
</evidence>
<feature type="transmembrane region" description="Helical" evidence="1">
    <location>
        <begin position="18"/>
        <end position="40"/>
    </location>
</feature>
<dbReference type="EMBL" id="BMQB01000002">
    <property type="protein sequence ID" value="GGJ86468.1"/>
    <property type="molecule type" value="Genomic_DNA"/>
</dbReference>
<dbReference type="AlphaFoldDB" id="A0A8J3F781"/>
<keyword evidence="1" id="KW-0812">Transmembrane</keyword>
<keyword evidence="3" id="KW-1185">Reference proteome</keyword>
<keyword evidence="1" id="KW-0472">Membrane</keyword>
<reference evidence="2" key="1">
    <citation type="journal article" date="2014" name="Int. J. Syst. Evol. Microbiol.">
        <title>Complete genome sequence of Corynebacterium casei LMG S-19264T (=DSM 44701T), isolated from a smear-ripened cheese.</title>
        <authorList>
            <consortium name="US DOE Joint Genome Institute (JGI-PGF)"/>
            <person name="Walter F."/>
            <person name="Albersmeier A."/>
            <person name="Kalinowski J."/>
            <person name="Ruckert C."/>
        </authorList>
    </citation>
    <scope>NUCLEOTIDE SEQUENCE</scope>
    <source>
        <strain evidence="2">JCM 3090</strain>
    </source>
</reference>
<dbReference type="Proteomes" id="UP000649739">
    <property type="component" value="Unassembled WGS sequence"/>
</dbReference>
<gene>
    <name evidence="2" type="ORF">GCM10010123_15060</name>
</gene>
<comment type="caution">
    <text evidence="2">The sequence shown here is derived from an EMBL/GenBank/DDBJ whole genome shotgun (WGS) entry which is preliminary data.</text>
</comment>
<accession>A0A8J3F781</accession>
<evidence type="ECO:0000313" key="2">
    <source>
        <dbReference type="EMBL" id="GGJ86468.1"/>
    </source>
</evidence>
<name>A0A8J3F781_9ACTN</name>
<protein>
    <recommendedName>
        <fullName evidence="4">PH domain-containing protein</fullName>
    </recommendedName>
</protein>
<keyword evidence="1" id="KW-1133">Transmembrane helix</keyword>
<reference evidence="2" key="2">
    <citation type="submission" date="2020-09" db="EMBL/GenBank/DDBJ databases">
        <authorList>
            <person name="Sun Q."/>
            <person name="Ohkuma M."/>
        </authorList>
    </citation>
    <scope>NUCLEOTIDE SEQUENCE</scope>
    <source>
        <strain evidence="2">JCM 3090</strain>
    </source>
</reference>
<sequence>MAGEGRPDAGTRRAWRSWFWNIVGMLPFALMGWIVTTVAVDHAREGNAFVAVLFGAGAVWLVGGAVRMPLLGVAARSDRVIVRNLGRTIVIPWAEVVDIVDHTPVPGPAAAAGAIGPAIVRRQPGRPDRVVSLHCLGSYGVGRGPTPGERAAAGLRECLVRWRADHRADG</sequence>
<evidence type="ECO:0000313" key="3">
    <source>
        <dbReference type="Proteomes" id="UP000649739"/>
    </source>
</evidence>
<organism evidence="2 3">
    <name type="scientific">Pilimelia anulata</name>
    <dbReference type="NCBI Taxonomy" id="53371"/>
    <lineage>
        <taxon>Bacteria</taxon>
        <taxon>Bacillati</taxon>
        <taxon>Actinomycetota</taxon>
        <taxon>Actinomycetes</taxon>
        <taxon>Micromonosporales</taxon>
        <taxon>Micromonosporaceae</taxon>
        <taxon>Pilimelia</taxon>
    </lineage>
</organism>
<feature type="transmembrane region" description="Helical" evidence="1">
    <location>
        <begin position="46"/>
        <end position="66"/>
    </location>
</feature>